<accession>A0AAD4XS74</accession>
<proteinExistence type="predicted"/>
<feature type="region of interest" description="Disordered" evidence="1">
    <location>
        <begin position="198"/>
        <end position="253"/>
    </location>
</feature>
<feature type="compositionally biased region" description="Acidic residues" evidence="1">
    <location>
        <begin position="12"/>
        <end position="31"/>
    </location>
</feature>
<sequence length="253" mass="27495">MSLALLQGYSSAEEEEEQLQDFLTDSDEDEDVKQYKQRIPTSYSRDGKPLFDPNPASTSILPSAFEIFSEVAGPPQFLNNCVGEQVSTNGNDEGGGGGGGGGRRGGHGRMRREKKDLPAGVVVEAKAQLVAIRDRVSIDGDGLQPPISSQRGSTSVVNAEGKRVVTATNPDAKDAADLLRMCLQCGIPKTFTNARGMFCPQCGDRPQVDKDAESEKKKGSTIKDKEKNKRMKGQSSHSSWKSETEMHLRQQFD</sequence>
<organism evidence="2 3">
    <name type="scientific">Papaver atlanticum</name>
    <dbReference type="NCBI Taxonomy" id="357466"/>
    <lineage>
        <taxon>Eukaryota</taxon>
        <taxon>Viridiplantae</taxon>
        <taxon>Streptophyta</taxon>
        <taxon>Embryophyta</taxon>
        <taxon>Tracheophyta</taxon>
        <taxon>Spermatophyta</taxon>
        <taxon>Magnoliopsida</taxon>
        <taxon>Ranunculales</taxon>
        <taxon>Papaveraceae</taxon>
        <taxon>Papaveroideae</taxon>
        <taxon>Papaver</taxon>
    </lineage>
</organism>
<protein>
    <submittedName>
        <fullName evidence="2">Uncharacterized protein</fullName>
    </submittedName>
</protein>
<dbReference type="PANTHER" id="PTHR35321:SF1">
    <property type="entry name" value="OS02G0753200 PROTEIN"/>
    <property type="match status" value="1"/>
</dbReference>
<dbReference type="Proteomes" id="UP001202328">
    <property type="component" value="Unassembled WGS sequence"/>
</dbReference>
<feature type="region of interest" description="Disordered" evidence="1">
    <location>
        <begin position="1"/>
        <end position="56"/>
    </location>
</feature>
<feature type="compositionally biased region" description="Basic and acidic residues" evidence="1">
    <location>
        <begin position="240"/>
        <end position="253"/>
    </location>
</feature>
<dbReference type="InterPro" id="IPR040306">
    <property type="entry name" value="Os02g0753200-like"/>
</dbReference>
<evidence type="ECO:0000313" key="2">
    <source>
        <dbReference type="EMBL" id="KAI3949340.1"/>
    </source>
</evidence>
<reference evidence="2" key="1">
    <citation type="submission" date="2022-04" db="EMBL/GenBank/DDBJ databases">
        <title>A functionally conserved STORR gene fusion in Papaver species that diverged 16.8 million years ago.</title>
        <authorList>
            <person name="Catania T."/>
        </authorList>
    </citation>
    <scope>NUCLEOTIDE SEQUENCE</scope>
    <source>
        <strain evidence="2">S-188037</strain>
    </source>
</reference>
<comment type="caution">
    <text evidence="2">The sequence shown here is derived from an EMBL/GenBank/DDBJ whole genome shotgun (WGS) entry which is preliminary data.</text>
</comment>
<dbReference type="EMBL" id="JAJJMB010003142">
    <property type="protein sequence ID" value="KAI3949340.1"/>
    <property type="molecule type" value="Genomic_DNA"/>
</dbReference>
<dbReference type="AlphaFoldDB" id="A0AAD4XS74"/>
<evidence type="ECO:0000256" key="1">
    <source>
        <dbReference type="SAM" id="MobiDB-lite"/>
    </source>
</evidence>
<evidence type="ECO:0000313" key="3">
    <source>
        <dbReference type="Proteomes" id="UP001202328"/>
    </source>
</evidence>
<feature type="compositionally biased region" description="Basic and acidic residues" evidence="1">
    <location>
        <begin position="206"/>
        <end position="227"/>
    </location>
</feature>
<keyword evidence="3" id="KW-1185">Reference proteome</keyword>
<name>A0AAD4XS74_9MAGN</name>
<feature type="compositionally biased region" description="Gly residues" evidence="1">
    <location>
        <begin position="92"/>
        <end position="103"/>
    </location>
</feature>
<dbReference type="PANTHER" id="PTHR35321">
    <property type="entry name" value="OS02G0753200 PROTEIN"/>
    <property type="match status" value="1"/>
</dbReference>
<feature type="region of interest" description="Disordered" evidence="1">
    <location>
        <begin position="83"/>
        <end position="112"/>
    </location>
</feature>
<gene>
    <name evidence="2" type="ORF">MKW98_023277</name>
</gene>